<name>A0ABS0GVI3_9ACTN</name>
<reference evidence="1 2" key="1">
    <citation type="submission" date="2020-11" db="EMBL/GenBank/DDBJ databases">
        <title>A novel isolate from a Black sea contaminated sediment with potential to produce alkanes: Plantactinospora alkalitolerans sp. nov.</title>
        <authorList>
            <person name="Carro L."/>
            <person name="Veyisoglu A."/>
            <person name="Guven K."/>
            <person name="Schumann P."/>
            <person name="Klenk H.-P."/>
            <person name="Sahin N."/>
        </authorList>
    </citation>
    <scope>NUCLEOTIDE SEQUENCE [LARGE SCALE GENOMIC DNA]</scope>
    <source>
        <strain evidence="1 2">S1510</strain>
    </source>
</reference>
<protein>
    <recommendedName>
        <fullName evidence="3">PE domain-containing protein</fullName>
    </recommendedName>
</protein>
<evidence type="ECO:0000313" key="1">
    <source>
        <dbReference type="EMBL" id="MBF9130205.1"/>
    </source>
</evidence>
<proteinExistence type="predicted"/>
<sequence length="86" mass="9129">MDIDGVKTTIRAGSRAAKAGAKILERAASEAAEADTLARVTIHDSEDEYAQKALEGMAGLAREVEVTLRRFTAAVEHADAYVRALG</sequence>
<dbReference type="RefSeq" id="WP_196201784.1">
    <property type="nucleotide sequence ID" value="NZ_JADPUN010000147.1"/>
</dbReference>
<evidence type="ECO:0000313" key="2">
    <source>
        <dbReference type="Proteomes" id="UP000638560"/>
    </source>
</evidence>
<keyword evidence="2" id="KW-1185">Reference proteome</keyword>
<evidence type="ECO:0008006" key="3">
    <source>
        <dbReference type="Google" id="ProtNLM"/>
    </source>
</evidence>
<dbReference type="Proteomes" id="UP000638560">
    <property type="component" value="Unassembled WGS sequence"/>
</dbReference>
<dbReference type="EMBL" id="JADPUN010000147">
    <property type="protein sequence ID" value="MBF9130205.1"/>
    <property type="molecule type" value="Genomic_DNA"/>
</dbReference>
<organism evidence="1 2">
    <name type="scientific">Plantactinospora alkalitolerans</name>
    <dbReference type="NCBI Taxonomy" id="2789879"/>
    <lineage>
        <taxon>Bacteria</taxon>
        <taxon>Bacillati</taxon>
        <taxon>Actinomycetota</taxon>
        <taxon>Actinomycetes</taxon>
        <taxon>Micromonosporales</taxon>
        <taxon>Micromonosporaceae</taxon>
        <taxon>Plantactinospora</taxon>
    </lineage>
</organism>
<accession>A0ABS0GVI3</accession>
<comment type="caution">
    <text evidence="1">The sequence shown here is derived from an EMBL/GenBank/DDBJ whole genome shotgun (WGS) entry which is preliminary data.</text>
</comment>
<gene>
    <name evidence="1" type="ORF">I0C86_14750</name>
</gene>